<dbReference type="PANTHER" id="PTHR12280:SF20">
    <property type="entry name" value="4'-PHOSPHOPANTETHEINE PHOSPHATASE"/>
    <property type="match status" value="1"/>
</dbReference>
<dbReference type="SUPFAM" id="SSF53067">
    <property type="entry name" value="Actin-like ATPase domain"/>
    <property type="match status" value="1"/>
</dbReference>
<keyword evidence="6" id="KW-0173">Coenzyme A biosynthesis</keyword>
<reference evidence="7 8" key="1">
    <citation type="journal article" date="2012" name="ISME J.">
        <title>Genomic insights to SAR86, an abundant and uncultivated marine bacterial lineage.</title>
        <authorList>
            <person name="Dupont C.L."/>
            <person name="Rusch D.B."/>
            <person name="Yooseph S."/>
            <person name="Lombardo M.J."/>
            <person name="Richter R.A."/>
            <person name="Valas R."/>
            <person name="Novotny M."/>
            <person name="Yee-Greenbaum J."/>
            <person name="Selengut J.D."/>
            <person name="Haft D.H."/>
            <person name="Halpern A.L."/>
            <person name="Lasken R.S."/>
            <person name="Nealson K."/>
            <person name="Friedman R."/>
            <person name="Venter J.C."/>
        </authorList>
    </citation>
    <scope>NUCLEOTIDE SEQUENCE [LARGE SCALE GENOMIC DNA]</scope>
</reference>
<evidence type="ECO:0000256" key="6">
    <source>
        <dbReference type="ARBA" id="ARBA00022993"/>
    </source>
</evidence>
<dbReference type="Gene3D" id="3.30.420.40">
    <property type="match status" value="1"/>
</dbReference>
<organism evidence="7 8">
    <name type="scientific">SAR86 cluster bacterium SAR86A</name>
    <dbReference type="NCBI Taxonomy" id="1123866"/>
    <lineage>
        <taxon>Bacteria</taxon>
        <taxon>Pseudomonadati</taxon>
        <taxon>Pseudomonadota</taxon>
        <taxon>Gammaproteobacteria</taxon>
        <taxon>SAR86 cluster</taxon>
    </lineage>
</organism>
<dbReference type="InterPro" id="IPR011602">
    <property type="entry name" value="Type_II_PanK_bac"/>
</dbReference>
<dbReference type="EMBL" id="JH611157">
    <property type="protein sequence ID" value="EJP71120.1"/>
    <property type="molecule type" value="Genomic_DNA"/>
</dbReference>
<dbReference type="InterPro" id="IPR004567">
    <property type="entry name" value="Type_II_PanK"/>
</dbReference>
<dbReference type="HOGENOM" id="CLU_087521_0_0_6"/>
<keyword evidence="5" id="KW-0067">ATP-binding</keyword>
<dbReference type="AlphaFoldDB" id="J4WNB5"/>
<accession>J4WNB5</accession>
<dbReference type="CDD" id="cd24085">
    <property type="entry name" value="ASKHA_NBD_PanK-II_bac"/>
    <property type="match status" value="1"/>
</dbReference>
<dbReference type="GO" id="GO:0015937">
    <property type="term" value="P:coenzyme A biosynthetic process"/>
    <property type="evidence" value="ECO:0007669"/>
    <property type="project" value="UniProtKB-KW"/>
</dbReference>
<protein>
    <submittedName>
        <fullName evidence="7">ATPase BadF/BadG/BcrA/BcrD type</fullName>
    </submittedName>
</protein>
<name>J4WNB5_9GAMM</name>
<dbReference type="STRING" id="1123866.NT01SARS_0920"/>
<dbReference type="Pfam" id="PF03630">
    <property type="entry name" value="Fumble"/>
    <property type="match status" value="1"/>
</dbReference>
<dbReference type="GO" id="GO:0005524">
    <property type="term" value="F:ATP binding"/>
    <property type="evidence" value="ECO:0007669"/>
    <property type="project" value="UniProtKB-KW"/>
</dbReference>
<evidence type="ECO:0000256" key="1">
    <source>
        <dbReference type="ARBA" id="ARBA00022490"/>
    </source>
</evidence>
<evidence type="ECO:0000256" key="5">
    <source>
        <dbReference type="ARBA" id="ARBA00022840"/>
    </source>
</evidence>
<dbReference type="PIRSF" id="PIRSF036940">
    <property type="entry name" value="PanK_bac_aCoA"/>
    <property type="match status" value="1"/>
</dbReference>
<dbReference type="InterPro" id="IPR043129">
    <property type="entry name" value="ATPase_NBD"/>
</dbReference>
<evidence type="ECO:0000256" key="3">
    <source>
        <dbReference type="ARBA" id="ARBA00022741"/>
    </source>
</evidence>
<evidence type="ECO:0000256" key="2">
    <source>
        <dbReference type="ARBA" id="ARBA00022679"/>
    </source>
</evidence>
<sequence>MFVAIDFGITNTDVAVNQNGDDIFYSFPSRSITNEFIDYIFNEIDLDFVNLRKIGVTGGKSSNLSNTYKDIPIIKINEVDAIGLGAIALYDISEESFVAVSAGTGTACIHHNNGKFNHLGGISVGGGTLQGLSKYLISTENAKDIEELAKKGDRKELDFLIGDVVNEVGSLNQDITASNFGKARNIENTSKEDTAASLSNMIGEIIGTISYLNALLCNENKVYFLGRTSLNKVIKTAIEDRLKLANISGVFKENREYGNVLGALRSIQSD</sequence>
<keyword evidence="2" id="KW-0808">Transferase</keyword>
<keyword evidence="4" id="KW-0418">Kinase</keyword>
<evidence type="ECO:0000313" key="8">
    <source>
        <dbReference type="Proteomes" id="UP000010305"/>
    </source>
</evidence>
<dbReference type="Proteomes" id="UP000010305">
    <property type="component" value="Unassembled WGS sequence"/>
</dbReference>
<keyword evidence="1" id="KW-0963">Cytoplasm</keyword>
<gene>
    <name evidence="7" type="ORF">NT01SARS_0920</name>
</gene>
<evidence type="ECO:0000313" key="7">
    <source>
        <dbReference type="EMBL" id="EJP71120.1"/>
    </source>
</evidence>
<keyword evidence="3" id="KW-0547">Nucleotide-binding</keyword>
<proteinExistence type="predicted"/>
<dbReference type="GO" id="GO:0004594">
    <property type="term" value="F:pantothenate kinase activity"/>
    <property type="evidence" value="ECO:0007669"/>
    <property type="project" value="InterPro"/>
</dbReference>
<dbReference type="PANTHER" id="PTHR12280">
    <property type="entry name" value="PANTOTHENATE KINASE"/>
    <property type="match status" value="1"/>
</dbReference>
<evidence type="ECO:0000256" key="4">
    <source>
        <dbReference type="ARBA" id="ARBA00022777"/>
    </source>
</evidence>
<dbReference type="GO" id="GO:0005829">
    <property type="term" value="C:cytosol"/>
    <property type="evidence" value="ECO:0007669"/>
    <property type="project" value="TreeGrafter"/>
</dbReference>